<gene>
    <name evidence="2" type="ORF">CPOL0286_LOCUS12393</name>
</gene>
<sequence length="278" mass="29484">MALPFLLSCSSWAPVQQIAATPSRARIEMNVIGNLVRNLREHRANEFRGAVDDSAVPHSADESPQPAQQRDIIRRLEASFRLPLRRIPGTSDAFVPGPGLFLTLREDTIAFVDTDRLSAALSERRRLEAEQQAADDLAAAAAATSALAAARSVWVERAAQGERCLASLLQHAPVEAASLRRAVDEARAAGVGQRAPHVLHKGAALLQLVERDGGARGADAFEDTWRVLFRYEPGAALSGCGGHGGGAAASQAAVRRVGTPTIDVAGIEQAVSSFMDGM</sequence>
<dbReference type="EMBL" id="HBKO01026997">
    <property type="protein sequence ID" value="CAE2237647.1"/>
    <property type="molecule type" value="Transcribed_RNA"/>
</dbReference>
<dbReference type="AlphaFoldDB" id="A0A6T8B2Z9"/>
<organism evidence="2">
    <name type="scientific">Prymnesium polylepis</name>
    <dbReference type="NCBI Taxonomy" id="72548"/>
    <lineage>
        <taxon>Eukaryota</taxon>
        <taxon>Haptista</taxon>
        <taxon>Haptophyta</taxon>
        <taxon>Prymnesiophyceae</taxon>
        <taxon>Prymnesiales</taxon>
        <taxon>Prymnesiaceae</taxon>
        <taxon>Prymnesium</taxon>
    </lineage>
</organism>
<accession>A0A6T8B2Z9</accession>
<protein>
    <submittedName>
        <fullName evidence="2">Uncharacterized protein</fullName>
    </submittedName>
</protein>
<proteinExistence type="predicted"/>
<feature type="region of interest" description="Disordered" evidence="1">
    <location>
        <begin position="50"/>
        <end position="69"/>
    </location>
</feature>
<evidence type="ECO:0000313" key="2">
    <source>
        <dbReference type="EMBL" id="CAE2237647.1"/>
    </source>
</evidence>
<evidence type="ECO:0000256" key="1">
    <source>
        <dbReference type="SAM" id="MobiDB-lite"/>
    </source>
</evidence>
<reference evidence="2" key="1">
    <citation type="submission" date="2021-01" db="EMBL/GenBank/DDBJ databases">
        <authorList>
            <person name="Corre E."/>
            <person name="Pelletier E."/>
            <person name="Niang G."/>
            <person name="Scheremetjew M."/>
            <person name="Finn R."/>
            <person name="Kale V."/>
            <person name="Holt S."/>
            <person name="Cochrane G."/>
            <person name="Meng A."/>
            <person name="Brown T."/>
            <person name="Cohen L."/>
        </authorList>
    </citation>
    <scope>NUCLEOTIDE SEQUENCE</scope>
    <source>
        <strain evidence="2">UIO037</strain>
    </source>
</reference>
<name>A0A6T8B2Z9_9EUKA</name>